<evidence type="ECO:0000313" key="2">
    <source>
        <dbReference type="Proteomes" id="UP000823773"/>
    </source>
</evidence>
<organism evidence="1 2">
    <name type="scientific">Ensifer adhaerens</name>
    <name type="common">Sinorhizobium morelense</name>
    <dbReference type="NCBI Taxonomy" id="106592"/>
    <lineage>
        <taxon>Bacteria</taxon>
        <taxon>Pseudomonadati</taxon>
        <taxon>Pseudomonadota</taxon>
        <taxon>Alphaproteobacteria</taxon>
        <taxon>Hyphomicrobiales</taxon>
        <taxon>Rhizobiaceae</taxon>
        <taxon>Sinorhizobium/Ensifer group</taxon>
        <taxon>Ensifer</taxon>
    </lineage>
</organism>
<proteinExistence type="predicted"/>
<reference evidence="1" key="1">
    <citation type="submission" date="2021-03" db="EMBL/GenBank/DDBJ databases">
        <title>Genomic Encyclopedia of Type Strains, Phase IV (KMG-IV): sequencing the most valuable type-strain genomes for metagenomic binning, comparative biology and taxonomic classification.</title>
        <authorList>
            <person name="Goeker M."/>
        </authorList>
    </citation>
    <scope>NUCLEOTIDE SEQUENCE</scope>
    <source>
        <strain evidence="1">DSM 18131</strain>
    </source>
</reference>
<keyword evidence="2" id="KW-1185">Reference proteome</keyword>
<sequence>MTASARYTELHDLADHASGFEAVWVSTSDRNGTYRVLPDGRCDIILRFDARLTPITAIMVVVTGPTTRFYDVALEPGMGFVGIRMRPGFFERILGFEPNGLADGNLTGDDALAALPDFETLCAPALDRDELAVRLAAFVRQRSLSSRFAPAPISASVISAFHAAGGRLRVGEVAAMHGVSERTVQRVLIRATGLKPKAFASILQFHRALRLLRDHRLSPAEAALEAGYADQAHMNRVFRRMGGFSPARLPDVTLVTLGE</sequence>
<name>A0ACC5SW22_ENSAD</name>
<dbReference type="Proteomes" id="UP000823773">
    <property type="component" value="Unassembled WGS sequence"/>
</dbReference>
<evidence type="ECO:0000313" key="1">
    <source>
        <dbReference type="EMBL" id="MBP1873003.1"/>
    </source>
</evidence>
<dbReference type="EMBL" id="JAGGJR010000003">
    <property type="protein sequence ID" value="MBP1873003.1"/>
    <property type="molecule type" value="Genomic_DNA"/>
</dbReference>
<accession>A0ACC5SW22</accession>
<gene>
    <name evidence="1" type="ORF">J2Z19_002715</name>
</gene>
<comment type="caution">
    <text evidence="1">The sequence shown here is derived from an EMBL/GenBank/DDBJ whole genome shotgun (WGS) entry which is preliminary data.</text>
</comment>
<protein>
    <submittedName>
        <fullName evidence="1">AraC-like DNA-binding protein</fullName>
    </submittedName>
</protein>